<evidence type="ECO:0000313" key="13">
    <source>
        <dbReference type="Proteomes" id="UP000175669"/>
    </source>
</evidence>
<dbReference type="SUPFAM" id="SSF53850">
    <property type="entry name" value="Periplasmic binding protein-like II"/>
    <property type="match status" value="1"/>
</dbReference>
<evidence type="ECO:0000256" key="2">
    <source>
        <dbReference type="ARBA" id="ARBA00013147"/>
    </source>
</evidence>
<gene>
    <name evidence="9" type="primary">pheA</name>
    <name evidence="12" type="ORF">PHACT_01645</name>
</gene>
<accession>A0A1E8CHV7</accession>
<keyword evidence="6 9" id="KW-0456">Lyase</keyword>
<protein>
    <recommendedName>
        <fullName evidence="2 9">Prephenate dehydratase</fullName>
        <shortName evidence="9">PDT</shortName>
        <ecNumber evidence="2 9">4.2.1.51</ecNumber>
    </recommendedName>
</protein>
<keyword evidence="4 9" id="KW-0057">Aromatic amino acid biosynthesis</keyword>
<dbReference type="UniPathway" id="UPA00121">
    <property type="reaction ID" value="UER00345"/>
</dbReference>
<evidence type="ECO:0000256" key="4">
    <source>
        <dbReference type="ARBA" id="ARBA00023141"/>
    </source>
</evidence>
<organism evidence="12 13">
    <name type="scientific">Pseudohongiella acticola</name>
    <dbReference type="NCBI Taxonomy" id="1524254"/>
    <lineage>
        <taxon>Bacteria</taxon>
        <taxon>Pseudomonadati</taxon>
        <taxon>Pseudomonadota</taxon>
        <taxon>Gammaproteobacteria</taxon>
        <taxon>Pseudomonadales</taxon>
        <taxon>Pseudohongiellaceae</taxon>
        <taxon>Pseudohongiella</taxon>
    </lineage>
</organism>
<keyword evidence="13" id="KW-1185">Reference proteome</keyword>
<keyword evidence="5 9" id="KW-0584">Phenylalanine biosynthesis</keyword>
<evidence type="ECO:0000259" key="11">
    <source>
        <dbReference type="PROSITE" id="PS51671"/>
    </source>
</evidence>
<dbReference type="InterPro" id="IPR002912">
    <property type="entry name" value="ACT_dom"/>
</dbReference>
<dbReference type="CDD" id="cd04905">
    <property type="entry name" value="ACT_CM-PDT"/>
    <property type="match status" value="1"/>
</dbReference>
<evidence type="ECO:0000256" key="5">
    <source>
        <dbReference type="ARBA" id="ARBA00023222"/>
    </source>
</evidence>
<evidence type="ECO:0000256" key="7">
    <source>
        <dbReference type="ARBA" id="ARBA00047848"/>
    </source>
</evidence>
<dbReference type="Pfam" id="PF01842">
    <property type="entry name" value="ACT"/>
    <property type="match status" value="1"/>
</dbReference>
<dbReference type="PANTHER" id="PTHR21022">
    <property type="entry name" value="PREPHENATE DEHYDRATASE P PROTEIN"/>
    <property type="match status" value="1"/>
</dbReference>
<dbReference type="STRING" id="1524254.PHACT_01645"/>
<feature type="site" description="Essential for prephenate dehydratase activity" evidence="8">
    <location>
        <position position="179"/>
    </location>
</feature>
<dbReference type="Proteomes" id="UP000175669">
    <property type="component" value="Unassembled WGS sequence"/>
</dbReference>
<dbReference type="InterPro" id="IPR008242">
    <property type="entry name" value="Chor_mutase/pphenate_deHydtase"/>
</dbReference>
<dbReference type="PROSITE" id="PS51671">
    <property type="entry name" value="ACT"/>
    <property type="match status" value="1"/>
</dbReference>
<evidence type="ECO:0000313" key="12">
    <source>
        <dbReference type="EMBL" id="OFE12003.1"/>
    </source>
</evidence>
<dbReference type="PROSITE" id="PS51171">
    <property type="entry name" value="PREPHENATE_DEHYDR_3"/>
    <property type="match status" value="1"/>
</dbReference>
<dbReference type="SUPFAM" id="SSF55021">
    <property type="entry name" value="ACT-like"/>
    <property type="match status" value="1"/>
</dbReference>
<dbReference type="GO" id="GO:0005737">
    <property type="term" value="C:cytoplasm"/>
    <property type="evidence" value="ECO:0007669"/>
    <property type="project" value="TreeGrafter"/>
</dbReference>
<reference evidence="13" key="1">
    <citation type="submission" date="2016-07" db="EMBL/GenBank/DDBJ databases">
        <authorList>
            <person name="Florea S."/>
            <person name="Webb J.S."/>
            <person name="Jaromczyk J."/>
            <person name="Schardl C.L."/>
        </authorList>
    </citation>
    <scope>NUCLEOTIDE SEQUENCE [LARGE SCALE GENOMIC DNA]</scope>
    <source>
        <strain evidence="13">KCTC 42131</strain>
    </source>
</reference>
<dbReference type="RefSeq" id="WP_169819365.1">
    <property type="nucleotide sequence ID" value="NZ_MASR01000001.1"/>
</dbReference>
<dbReference type="PROSITE" id="PS00857">
    <property type="entry name" value="PREPHENATE_DEHYDR_1"/>
    <property type="match status" value="1"/>
</dbReference>
<dbReference type="FunFam" id="3.40.190.10:FF:000029">
    <property type="entry name" value="Chorismate mutase/Prephenate dehydratase"/>
    <property type="match status" value="1"/>
</dbReference>
<dbReference type="Gene3D" id="3.30.70.260">
    <property type="match status" value="1"/>
</dbReference>
<dbReference type="EC" id="4.2.1.51" evidence="2 9"/>
<dbReference type="PROSITE" id="PS00858">
    <property type="entry name" value="PREPHENATE_DEHYDR_2"/>
    <property type="match status" value="1"/>
</dbReference>
<comment type="catalytic activity">
    <reaction evidence="7 9">
        <text>prephenate + H(+) = 3-phenylpyruvate + CO2 + H2O</text>
        <dbReference type="Rhea" id="RHEA:21648"/>
        <dbReference type="ChEBI" id="CHEBI:15377"/>
        <dbReference type="ChEBI" id="CHEBI:15378"/>
        <dbReference type="ChEBI" id="CHEBI:16526"/>
        <dbReference type="ChEBI" id="CHEBI:18005"/>
        <dbReference type="ChEBI" id="CHEBI:29934"/>
        <dbReference type="EC" id="4.2.1.51"/>
    </reaction>
</comment>
<dbReference type="EMBL" id="MASR01000001">
    <property type="protein sequence ID" value="OFE12003.1"/>
    <property type="molecule type" value="Genomic_DNA"/>
</dbReference>
<evidence type="ECO:0000256" key="8">
    <source>
        <dbReference type="PIRSR" id="PIRSR001500-2"/>
    </source>
</evidence>
<proteinExistence type="predicted"/>
<evidence type="ECO:0000256" key="9">
    <source>
        <dbReference type="RuleBase" id="RU361254"/>
    </source>
</evidence>
<dbReference type="InterPro" id="IPR018528">
    <property type="entry name" value="Preph_deHydtase_CS"/>
</dbReference>
<comment type="caution">
    <text evidence="12">The sequence shown here is derived from an EMBL/GenBank/DDBJ whole genome shotgun (WGS) entry which is preliminary data.</text>
</comment>
<dbReference type="AlphaFoldDB" id="A0A1E8CHV7"/>
<dbReference type="Pfam" id="PF00800">
    <property type="entry name" value="PDT"/>
    <property type="match status" value="1"/>
</dbReference>
<comment type="pathway">
    <text evidence="1 9">Amino-acid biosynthesis; L-phenylalanine biosynthesis; phenylpyruvate from prephenate: step 1/1.</text>
</comment>
<dbReference type="Gene3D" id="3.40.190.10">
    <property type="entry name" value="Periplasmic binding protein-like II"/>
    <property type="match status" value="2"/>
</dbReference>
<dbReference type="CDD" id="cd13630">
    <property type="entry name" value="PBP2_PDT_1"/>
    <property type="match status" value="1"/>
</dbReference>
<dbReference type="GO" id="GO:0009094">
    <property type="term" value="P:L-phenylalanine biosynthetic process"/>
    <property type="evidence" value="ECO:0007669"/>
    <property type="project" value="UniProtKB-UniPathway"/>
</dbReference>
<dbReference type="PANTHER" id="PTHR21022:SF19">
    <property type="entry name" value="PREPHENATE DEHYDRATASE-RELATED"/>
    <property type="match status" value="1"/>
</dbReference>
<feature type="domain" description="Prephenate dehydratase" evidence="10">
    <location>
        <begin position="8"/>
        <end position="186"/>
    </location>
</feature>
<dbReference type="PIRSF" id="PIRSF001500">
    <property type="entry name" value="Chor_mut_pdt_Ppr"/>
    <property type="match status" value="1"/>
</dbReference>
<evidence type="ECO:0000259" key="10">
    <source>
        <dbReference type="PROSITE" id="PS51171"/>
    </source>
</evidence>
<evidence type="ECO:0000256" key="1">
    <source>
        <dbReference type="ARBA" id="ARBA00004741"/>
    </source>
</evidence>
<keyword evidence="3 9" id="KW-0028">Amino-acid biosynthesis</keyword>
<evidence type="ECO:0000256" key="6">
    <source>
        <dbReference type="ARBA" id="ARBA00023239"/>
    </source>
</evidence>
<dbReference type="NCBIfam" id="NF008865">
    <property type="entry name" value="PRK11898.1"/>
    <property type="match status" value="1"/>
</dbReference>
<dbReference type="InterPro" id="IPR045865">
    <property type="entry name" value="ACT-like_dom_sf"/>
</dbReference>
<feature type="domain" description="ACT" evidence="11">
    <location>
        <begin position="208"/>
        <end position="285"/>
    </location>
</feature>
<dbReference type="InterPro" id="IPR001086">
    <property type="entry name" value="Preph_deHydtase"/>
</dbReference>
<dbReference type="FunFam" id="3.30.70.260:FF:000012">
    <property type="entry name" value="Prephenate dehydratase"/>
    <property type="match status" value="1"/>
</dbReference>
<name>A0A1E8CHV7_9GAMM</name>
<dbReference type="GO" id="GO:0004664">
    <property type="term" value="F:prephenate dehydratase activity"/>
    <property type="evidence" value="ECO:0007669"/>
    <property type="project" value="UniProtKB-UniRule"/>
</dbReference>
<sequence>MMSEVPDRIAFLGPPGTFSHAAVDRFFGHSDAQERLSVANIDDVFLEVEAGNAGFGVVPVENSTEGAVNSTQDCLIDTSLTIVGEIYLPIEHNLLLKDPARLSEVRRIVSHKQSLGQCRLWLRTHYPDMELCEVSSNAEAARLAADDPATAAIAGEVAARFFDLTVVADRIQDRQDNTTRFLVMAREHAALGTEHQVAGVSTGQDKTSILVYTENKPGALFRVLEPFDDFQVSLTRIETRPARDSMWSYVFFVDFEGHMQDDAVKNVFGKLAGRAVKIKNLGSYPRARV</sequence>
<evidence type="ECO:0000256" key="3">
    <source>
        <dbReference type="ARBA" id="ARBA00022605"/>
    </source>
</evidence>